<evidence type="ECO:0000259" key="1">
    <source>
        <dbReference type="Pfam" id="PF13622"/>
    </source>
</evidence>
<dbReference type="Proteomes" id="UP001595776">
    <property type="component" value="Unassembled WGS sequence"/>
</dbReference>
<dbReference type="SUPFAM" id="SSF54637">
    <property type="entry name" value="Thioesterase/thiol ester dehydrase-isomerase"/>
    <property type="match status" value="2"/>
</dbReference>
<dbReference type="Gene3D" id="2.40.160.210">
    <property type="entry name" value="Acyl-CoA thioesterase, double hotdog domain"/>
    <property type="match status" value="1"/>
</dbReference>
<dbReference type="EMBL" id="JBHSCR010000001">
    <property type="protein sequence ID" value="MFC4346583.1"/>
    <property type="molecule type" value="Genomic_DNA"/>
</dbReference>
<dbReference type="Pfam" id="PF20789">
    <property type="entry name" value="4HBT_3C"/>
    <property type="match status" value="1"/>
</dbReference>
<feature type="domain" description="Acyl-CoA thioesterase-like N-terminal HotDog" evidence="1">
    <location>
        <begin position="24"/>
        <end position="106"/>
    </location>
</feature>
<feature type="domain" description="Acyl-CoA thioesterase-like C-terminal" evidence="2">
    <location>
        <begin position="129"/>
        <end position="258"/>
    </location>
</feature>
<dbReference type="InterPro" id="IPR049449">
    <property type="entry name" value="TesB_ACOT8-like_N"/>
</dbReference>
<evidence type="ECO:0000259" key="2">
    <source>
        <dbReference type="Pfam" id="PF20789"/>
    </source>
</evidence>
<protein>
    <submittedName>
        <fullName evidence="3">Thioesterase family protein</fullName>
    </submittedName>
</protein>
<name>A0ABV8U5X9_9PROT</name>
<dbReference type="InterPro" id="IPR029069">
    <property type="entry name" value="HotDog_dom_sf"/>
</dbReference>
<dbReference type="InterPro" id="IPR042171">
    <property type="entry name" value="Acyl-CoA_hotdog"/>
</dbReference>
<proteinExistence type="predicted"/>
<keyword evidence="4" id="KW-1185">Reference proteome</keyword>
<comment type="caution">
    <text evidence="3">The sequence shown here is derived from an EMBL/GenBank/DDBJ whole genome shotgun (WGS) entry which is preliminary data.</text>
</comment>
<evidence type="ECO:0000313" key="3">
    <source>
        <dbReference type="EMBL" id="MFC4346583.1"/>
    </source>
</evidence>
<dbReference type="InterPro" id="IPR049450">
    <property type="entry name" value="ACOT8-like_C"/>
</dbReference>
<sequence length="263" mass="28481">MTDRTLAEILADIDSPVATTRVSPVWMQGRAAFGGLGAAMAAKGMRTLLAEEKPMRSLMVSFVGPIPAEDVTVRSELLREGKNVTQATVRIMAGDAVCLQAAAAFGDARDTKSAAPTAEFNAEPRDSVPSVEAVRAPVPPFISNFDVHWTGGGIPMSNTGARRLGQWVRNKTDMSVFPLEKIVAIADIPPPIILAHYDQRVLASSLSWSLEFVRPAHEVASDWFYLDYDLDAAAGGYCQQSGRIFTEDGDLVALSRQCMTYFE</sequence>
<accession>A0ABV8U5X9</accession>
<organism evidence="3 4">
    <name type="scientific">Kordiimonas lipolytica</name>
    <dbReference type="NCBI Taxonomy" id="1662421"/>
    <lineage>
        <taxon>Bacteria</taxon>
        <taxon>Pseudomonadati</taxon>
        <taxon>Pseudomonadota</taxon>
        <taxon>Alphaproteobacteria</taxon>
        <taxon>Kordiimonadales</taxon>
        <taxon>Kordiimonadaceae</taxon>
        <taxon>Kordiimonas</taxon>
    </lineage>
</organism>
<gene>
    <name evidence="3" type="ORF">ACFO5Q_01825</name>
</gene>
<evidence type="ECO:0000313" key="4">
    <source>
        <dbReference type="Proteomes" id="UP001595776"/>
    </source>
</evidence>
<reference evidence="4" key="1">
    <citation type="journal article" date="2019" name="Int. J. Syst. Evol. Microbiol.">
        <title>The Global Catalogue of Microorganisms (GCM) 10K type strain sequencing project: providing services to taxonomists for standard genome sequencing and annotation.</title>
        <authorList>
            <consortium name="The Broad Institute Genomics Platform"/>
            <consortium name="The Broad Institute Genome Sequencing Center for Infectious Disease"/>
            <person name="Wu L."/>
            <person name="Ma J."/>
        </authorList>
    </citation>
    <scope>NUCLEOTIDE SEQUENCE [LARGE SCALE GENOMIC DNA]</scope>
    <source>
        <strain evidence="4">CGMCC 1.15304</strain>
    </source>
</reference>
<dbReference type="Pfam" id="PF13622">
    <property type="entry name" value="4HBT_3"/>
    <property type="match status" value="1"/>
</dbReference>
<dbReference type="RefSeq" id="WP_197421087.1">
    <property type="nucleotide sequence ID" value="NZ_JBHSCR010000001.1"/>
</dbReference>